<feature type="region of interest" description="Disordered" evidence="1">
    <location>
        <begin position="61"/>
        <end position="117"/>
    </location>
</feature>
<feature type="compositionally biased region" description="Basic and acidic residues" evidence="1">
    <location>
        <begin position="72"/>
        <end position="90"/>
    </location>
</feature>
<gene>
    <name evidence="2" type="ORF">TNCV_4724991</name>
</gene>
<sequence length="117" mass="13398">MTRCGTRNYGALGQTARVCFGVLCTNRTREVKRDFCDLPMRRNEGRVVNTSLVFKRVLFQGRRKRSEDESERENGWKENGEETRGEDRRVGWRKGLSPEIGVKKTMNAGGVKNGNMN</sequence>
<dbReference type="Proteomes" id="UP000887159">
    <property type="component" value="Unassembled WGS sequence"/>
</dbReference>
<evidence type="ECO:0000256" key="1">
    <source>
        <dbReference type="SAM" id="MobiDB-lite"/>
    </source>
</evidence>
<proteinExistence type="predicted"/>
<organism evidence="2 3">
    <name type="scientific">Trichonephila clavipes</name>
    <name type="common">Golden silk orbweaver</name>
    <name type="synonym">Nephila clavipes</name>
    <dbReference type="NCBI Taxonomy" id="2585209"/>
    <lineage>
        <taxon>Eukaryota</taxon>
        <taxon>Metazoa</taxon>
        <taxon>Ecdysozoa</taxon>
        <taxon>Arthropoda</taxon>
        <taxon>Chelicerata</taxon>
        <taxon>Arachnida</taxon>
        <taxon>Araneae</taxon>
        <taxon>Araneomorphae</taxon>
        <taxon>Entelegynae</taxon>
        <taxon>Araneoidea</taxon>
        <taxon>Nephilidae</taxon>
        <taxon>Trichonephila</taxon>
    </lineage>
</organism>
<comment type="caution">
    <text evidence="2">The sequence shown here is derived from an EMBL/GenBank/DDBJ whole genome shotgun (WGS) entry which is preliminary data.</text>
</comment>
<dbReference type="AlphaFoldDB" id="A0A8X7BGD0"/>
<dbReference type="EMBL" id="BMAU01021387">
    <property type="protein sequence ID" value="GFY29372.1"/>
    <property type="molecule type" value="Genomic_DNA"/>
</dbReference>
<name>A0A8X7BGD0_TRICX</name>
<protein>
    <submittedName>
        <fullName evidence="2">Uncharacterized protein</fullName>
    </submittedName>
</protein>
<evidence type="ECO:0000313" key="3">
    <source>
        <dbReference type="Proteomes" id="UP000887159"/>
    </source>
</evidence>
<keyword evidence="3" id="KW-1185">Reference proteome</keyword>
<evidence type="ECO:0000313" key="2">
    <source>
        <dbReference type="EMBL" id="GFY29372.1"/>
    </source>
</evidence>
<accession>A0A8X7BGD0</accession>
<reference evidence="2" key="1">
    <citation type="submission" date="2020-08" db="EMBL/GenBank/DDBJ databases">
        <title>Multicomponent nature underlies the extraordinary mechanical properties of spider dragline silk.</title>
        <authorList>
            <person name="Kono N."/>
            <person name="Nakamura H."/>
            <person name="Mori M."/>
            <person name="Yoshida Y."/>
            <person name="Ohtoshi R."/>
            <person name="Malay A.D."/>
            <person name="Moran D.A.P."/>
            <person name="Tomita M."/>
            <person name="Numata K."/>
            <person name="Arakawa K."/>
        </authorList>
    </citation>
    <scope>NUCLEOTIDE SEQUENCE</scope>
</reference>